<dbReference type="RefSeq" id="WP_113649374.1">
    <property type="nucleotide sequence ID" value="NZ_CP011846.1"/>
</dbReference>
<sequence>MRFPNKDTVERIRRDYPAGTRVELVRMDDAQAPLAGTLGTVLGVDDTGSLLMRWDNGSDLNVIYGEDIVRKVGGRYDE</sequence>
<organism evidence="2">
    <name type="scientific">Clostridioides difficile</name>
    <name type="common">Peptoclostridium difficile</name>
    <dbReference type="NCBI Taxonomy" id="1496"/>
    <lineage>
        <taxon>Bacteria</taxon>
        <taxon>Bacillati</taxon>
        <taxon>Bacillota</taxon>
        <taxon>Clostridia</taxon>
        <taxon>Peptostreptococcales</taxon>
        <taxon>Peptostreptococcaceae</taxon>
        <taxon>Clostridioides</taxon>
    </lineage>
</organism>
<protein>
    <recommendedName>
        <fullName evidence="1">DUF4314 domain-containing protein</fullName>
    </recommendedName>
</protein>
<reference evidence="2" key="1">
    <citation type="journal article" date="2018" name="Genome Biol. Evol.">
        <title>Two Groups of Cocirculating, Epidemic Clostridiodes difficile Strains Microdiversify through Different Mechanisms.</title>
        <authorList>
            <person name="Murillo T."/>
            <person name="Ramirez-Vargas G."/>
            <person name="Riedel T."/>
            <person name="Overmann J."/>
            <person name="Andersen J.M."/>
            <person name="Guzman-Verri C."/>
            <person name="Chaves-Olarte E."/>
            <person name="Rodriguez C."/>
        </authorList>
    </citation>
    <scope>NUCLEOTIDE SEQUENCE</scope>
    <source>
        <strain evidence="2">LIBA-2945</strain>
    </source>
</reference>
<feature type="domain" description="DUF4314" evidence="1">
    <location>
        <begin position="6"/>
        <end position="72"/>
    </location>
</feature>
<gene>
    <name evidence="2" type="ORF">ProphageCTn5LIBA2945_00029</name>
</gene>
<proteinExistence type="predicted"/>
<evidence type="ECO:0000259" key="1">
    <source>
        <dbReference type="Pfam" id="PF14192"/>
    </source>
</evidence>
<evidence type="ECO:0000313" key="2">
    <source>
        <dbReference type="EMBL" id="AUV57955.1"/>
    </source>
</evidence>
<dbReference type="InterPro" id="IPR025463">
    <property type="entry name" value="DUF4314"/>
</dbReference>
<dbReference type="EMBL" id="MF547665">
    <property type="protein sequence ID" value="AUV57955.1"/>
    <property type="molecule type" value="Genomic_DNA"/>
</dbReference>
<dbReference type="AlphaFoldDB" id="A0A2R2ZJK3"/>
<dbReference type="Pfam" id="PF14192">
    <property type="entry name" value="DUF4314"/>
    <property type="match status" value="1"/>
</dbReference>
<name>A0A2R2ZJK3_CLODI</name>
<accession>A0A2R2ZJK3</accession>